<dbReference type="SUPFAM" id="SSF51445">
    <property type="entry name" value="(Trans)glycosidases"/>
    <property type="match status" value="1"/>
</dbReference>
<dbReference type="RefSeq" id="WP_091172340.1">
    <property type="nucleotide sequence ID" value="NZ_FNCG01000014.1"/>
</dbReference>
<dbReference type="SUPFAM" id="SSF49303">
    <property type="entry name" value="beta-Galactosidase/glucuronidase domain"/>
    <property type="match status" value="1"/>
</dbReference>
<dbReference type="InterPro" id="IPR017853">
    <property type="entry name" value="GH"/>
</dbReference>
<evidence type="ECO:0000256" key="2">
    <source>
        <dbReference type="ARBA" id="ARBA00022801"/>
    </source>
</evidence>
<dbReference type="Pfam" id="PF16355">
    <property type="entry name" value="DUF4982"/>
    <property type="match status" value="1"/>
</dbReference>
<evidence type="ECO:0000259" key="8">
    <source>
        <dbReference type="Pfam" id="PF16355"/>
    </source>
</evidence>
<name>A0A1G8GCY5_9SPHI</name>
<evidence type="ECO:0000259" key="4">
    <source>
        <dbReference type="Pfam" id="PF00703"/>
    </source>
</evidence>
<gene>
    <name evidence="9" type="ORF">SAMN05192573_11412</name>
</gene>
<dbReference type="Proteomes" id="UP000199705">
    <property type="component" value="Unassembled WGS sequence"/>
</dbReference>
<dbReference type="InterPro" id="IPR032311">
    <property type="entry name" value="DUF4982"/>
</dbReference>
<dbReference type="Gene3D" id="2.60.120.260">
    <property type="entry name" value="Galactose-binding domain-like"/>
    <property type="match status" value="2"/>
</dbReference>
<feature type="domain" description="Glycoside hydrolase family 2 catalytic" evidence="5">
    <location>
        <begin position="334"/>
        <end position="469"/>
    </location>
</feature>
<dbReference type="SUPFAM" id="SSF49785">
    <property type="entry name" value="Galactose-binding domain-like"/>
    <property type="match status" value="2"/>
</dbReference>
<dbReference type="InterPro" id="IPR051913">
    <property type="entry name" value="GH2_Domain-Containing"/>
</dbReference>
<dbReference type="InterPro" id="IPR006101">
    <property type="entry name" value="Glyco_hydro_2"/>
</dbReference>
<dbReference type="PRINTS" id="PR00132">
    <property type="entry name" value="GLHYDRLASE2"/>
</dbReference>
<sequence length="1201" mass="134565">MAATKIYHTQNYRLICRVAFLLLLCLVNLKVIAQQNIRRDIALNTNWKSIADDNNPKANAGFEQTGFNDAKWETVNVPHNWDTYGGYRRLKHGNRHGTAWYRKIFPLESKQNDKRYFLCFEGVSSYATVWLNGKQVGYHTGGRTSFTIDVTDAIKAGKQNLLCVKADHPSFIKDLPWVCGACSDDPGFSEGSQPMGIFRPVHLMVTNAVRVEPFGVHIWNDTTVREKSATLYLETEVKNYSGKPSAITVTNNLVDAAGKTIAQAKAKKILKAGEVNTVSQQFSDVKNVQLWTLEKPYLYHVVTEIWADGKLIDRTQTSYGIRWISWPIGRNNNDNRFYLNGKPVFINGIAEYEHLMGKSQAFEAQEIKARVMQVKAAGFNAFRDAHQPHNLAYQQYWDKLGILWWPQYSAHIWYDSPEFRANYKALLVDWVKERRNSPSVILWGLQNESKLPTDFARECSDLIRKLDPTASSQRKITTCNGGEGTDWDVPQNWTGTYGGNPLTYGDDLKKQILVGEYGAWRSLGLHTEGPFNANGPLSEDRMTQLMETKVRLAESVKDQVAGHFQWLLYSHENPGRTQGGEGQRELDRVGPVNYKGLFTPWGQPTDAFYMYRANYAPKGSEPMVYIVSHTWPNRWLTPGKKDSIIVYSNCDEVELFNDLNHESLGIRKRQGIGTHFQWDGADIKYNVLYAVGYINGKQVAHDEIMLNHLPQAPHLPKEDPAILKPEAGYNYLYRLNCGGPDYNDTYGNTWMADKHQDNKHQPGSTSWTDDYPGMPQFFASQQRTFDRIGNTADDALFQTFRYGLNKLKFNFPVPDGDYHIELYFTEPWYGTGGGMDCSGWRLFDIAVNGKTMIRNLDIWKEGGYDKALKKSITAHVTGGMLSISFPNAAAGEAIISAIAISTSNKTVKPQQGSKGIIYQLQGNNKWVIKSWMDIGQKQYTDAGVTFNDLPPIFYGADWISCLFQPSPEGRVLKVSPSGGDLEGAFGSFTLNADADVYVAMDVQASQRTDWVADYENTGLFVKNDANGGSRLAVYRKRFKRADVVKLGENKSRFMYTVVVLPVTSLQPATDLRKTISYKAETAEIKGDGLKADTLNGKKVIKFNSGAGGSVAFALTPGVADLYALRIKYYNQSNQTFTAKMQLLAADGTVMKEEELGFKPVAKNKSGTVATNTGTSINAGNYKLVITGIKADGLAVSGIEMQ</sequence>
<feature type="domain" description="Glycoside hydrolase family 2 immunoglobulin-like beta-sandwich" evidence="4">
    <location>
        <begin position="218"/>
        <end position="322"/>
    </location>
</feature>
<dbReference type="EMBL" id="FNCG01000014">
    <property type="protein sequence ID" value="SDH92196.1"/>
    <property type="molecule type" value="Genomic_DNA"/>
</dbReference>
<comment type="similarity">
    <text evidence="1">Belongs to the glycosyl hydrolase 2 family.</text>
</comment>
<evidence type="ECO:0000256" key="3">
    <source>
        <dbReference type="ARBA" id="ARBA00023295"/>
    </source>
</evidence>
<accession>A0A1G8GCY5</accession>
<feature type="domain" description="Malectin" evidence="7">
    <location>
        <begin position="732"/>
        <end position="898"/>
    </location>
</feature>
<evidence type="ECO:0000259" key="5">
    <source>
        <dbReference type="Pfam" id="PF02836"/>
    </source>
</evidence>
<dbReference type="InterPro" id="IPR036156">
    <property type="entry name" value="Beta-gal/glucu_dom_sf"/>
</dbReference>
<evidence type="ECO:0000256" key="1">
    <source>
        <dbReference type="ARBA" id="ARBA00007401"/>
    </source>
</evidence>
<dbReference type="GO" id="GO:0004553">
    <property type="term" value="F:hydrolase activity, hydrolyzing O-glycosyl compounds"/>
    <property type="evidence" value="ECO:0007669"/>
    <property type="project" value="InterPro"/>
</dbReference>
<dbReference type="Gene3D" id="2.60.40.10">
    <property type="entry name" value="Immunoglobulins"/>
    <property type="match status" value="2"/>
</dbReference>
<dbReference type="Gene3D" id="2.60.120.430">
    <property type="entry name" value="Galactose-binding lectin"/>
    <property type="match status" value="1"/>
</dbReference>
<dbReference type="PANTHER" id="PTHR42732:SF1">
    <property type="entry name" value="BETA-MANNOSIDASE"/>
    <property type="match status" value="1"/>
</dbReference>
<dbReference type="Gene3D" id="3.20.20.80">
    <property type="entry name" value="Glycosidases"/>
    <property type="match status" value="1"/>
</dbReference>
<reference evidence="10" key="1">
    <citation type="submission" date="2016-10" db="EMBL/GenBank/DDBJ databases">
        <authorList>
            <person name="Varghese N."/>
            <person name="Submissions S."/>
        </authorList>
    </citation>
    <scope>NUCLEOTIDE SEQUENCE [LARGE SCALE GENOMIC DNA]</scope>
    <source>
        <strain evidence="10">Gh-67</strain>
    </source>
</reference>
<keyword evidence="3" id="KW-0326">Glycosidase</keyword>
<keyword evidence="10" id="KW-1185">Reference proteome</keyword>
<evidence type="ECO:0000313" key="10">
    <source>
        <dbReference type="Proteomes" id="UP000199705"/>
    </source>
</evidence>
<proteinExistence type="inferred from homology"/>
<dbReference type="InterPro" id="IPR008979">
    <property type="entry name" value="Galactose-bd-like_sf"/>
</dbReference>
<dbReference type="Pfam" id="PF02836">
    <property type="entry name" value="Glyco_hydro_2_C"/>
    <property type="match status" value="1"/>
</dbReference>
<dbReference type="InterPro" id="IPR006103">
    <property type="entry name" value="Glyco_hydro_2_cat"/>
</dbReference>
<dbReference type="InterPro" id="IPR021720">
    <property type="entry name" value="Malectin_dom"/>
</dbReference>
<dbReference type="GO" id="GO:0005975">
    <property type="term" value="P:carbohydrate metabolic process"/>
    <property type="evidence" value="ECO:0007669"/>
    <property type="project" value="InterPro"/>
</dbReference>
<dbReference type="Pfam" id="PF02837">
    <property type="entry name" value="Glyco_hydro_2_N"/>
    <property type="match status" value="1"/>
</dbReference>
<dbReference type="Pfam" id="PF00703">
    <property type="entry name" value="Glyco_hydro_2"/>
    <property type="match status" value="1"/>
</dbReference>
<dbReference type="InterPro" id="IPR006104">
    <property type="entry name" value="Glyco_hydro_2_N"/>
</dbReference>
<dbReference type="PANTHER" id="PTHR42732">
    <property type="entry name" value="BETA-GALACTOSIDASE"/>
    <property type="match status" value="1"/>
</dbReference>
<dbReference type="InterPro" id="IPR006102">
    <property type="entry name" value="Ig-like_GH2"/>
</dbReference>
<evidence type="ECO:0000259" key="6">
    <source>
        <dbReference type="Pfam" id="PF02837"/>
    </source>
</evidence>
<dbReference type="Pfam" id="PF11721">
    <property type="entry name" value="Malectin"/>
    <property type="match status" value="1"/>
</dbReference>
<dbReference type="InterPro" id="IPR013783">
    <property type="entry name" value="Ig-like_fold"/>
</dbReference>
<protein>
    <recommendedName>
        <fullName evidence="11">DUF4982 domain-containing protein</fullName>
    </recommendedName>
</protein>
<evidence type="ECO:0008006" key="11">
    <source>
        <dbReference type="Google" id="ProtNLM"/>
    </source>
</evidence>
<dbReference type="AlphaFoldDB" id="A0A1G8GCY5"/>
<feature type="domain" description="Glycosyl hydrolases family 2 sugar binding" evidence="6">
    <location>
        <begin position="92"/>
        <end position="204"/>
    </location>
</feature>
<keyword evidence="2" id="KW-0378">Hydrolase</keyword>
<evidence type="ECO:0000313" key="9">
    <source>
        <dbReference type="EMBL" id="SDH92196.1"/>
    </source>
</evidence>
<dbReference type="STRING" id="551996.SAMN05192573_11412"/>
<feature type="domain" description="DUF4982" evidence="8">
    <location>
        <begin position="639"/>
        <end position="700"/>
    </location>
</feature>
<organism evidence="9 10">
    <name type="scientific">Mucilaginibacter gossypii</name>
    <dbReference type="NCBI Taxonomy" id="551996"/>
    <lineage>
        <taxon>Bacteria</taxon>
        <taxon>Pseudomonadati</taxon>
        <taxon>Bacteroidota</taxon>
        <taxon>Sphingobacteriia</taxon>
        <taxon>Sphingobacteriales</taxon>
        <taxon>Sphingobacteriaceae</taxon>
        <taxon>Mucilaginibacter</taxon>
    </lineage>
</organism>
<evidence type="ECO:0000259" key="7">
    <source>
        <dbReference type="Pfam" id="PF11721"/>
    </source>
</evidence>